<dbReference type="FunCoup" id="G4Q2R7">
    <property type="interactions" value="374"/>
</dbReference>
<dbReference type="GO" id="GO:0046872">
    <property type="term" value="F:metal ion binding"/>
    <property type="evidence" value="ECO:0007669"/>
    <property type="project" value="UniProtKB-KW"/>
</dbReference>
<dbReference type="InParanoid" id="G4Q2R7"/>
<dbReference type="Gene3D" id="3.40.50.1950">
    <property type="entry name" value="Flavin prenyltransferase-like"/>
    <property type="match status" value="1"/>
</dbReference>
<evidence type="ECO:0000313" key="7">
    <source>
        <dbReference type="EMBL" id="AEQ22723.1"/>
    </source>
</evidence>
<dbReference type="PANTHER" id="PTHR14359">
    <property type="entry name" value="HOMO-OLIGOMERIC FLAVIN CONTAINING CYS DECARBOXYLASE FAMILY"/>
    <property type="match status" value="1"/>
</dbReference>
<dbReference type="STRING" id="568816.Acin_1504"/>
<feature type="active site" description="Proton donor" evidence="3">
    <location>
        <position position="157"/>
    </location>
</feature>
<feature type="region of interest" description="Phosphopantothenate--cysteine ligase" evidence="3">
    <location>
        <begin position="191"/>
        <end position="400"/>
    </location>
</feature>
<comment type="cofactor">
    <cofactor evidence="3">
        <name>Mg(2+)</name>
        <dbReference type="ChEBI" id="CHEBI:18420"/>
    </cofactor>
</comment>
<dbReference type="GO" id="GO:0071513">
    <property type="term" value="C:phosphopantothenoylcysteine decarboxylase complex"/>
    <property type="evidence" value="ECO:0007669"/>
    <property type="project" value="TreeGrafter"/>
</dbReference>
<keyword evidence="3 4" id="KW-0436">Ligase</keyword>
<comment type="caution">
    <text evidence="3">Lacks conserved residue(s) required for the propagation of feature annotation.</text>
</comment>
<comment type="pathway">
    <text evidence="3 4">Cofactor biosynthesis; coenzyme A biosynthesis; CoA from (R)-pantothenate: step 2/5.</text>
</comment>
<keyword evidence="3 4" id="KW-0288">FMN</keyword>
<comment type="pathway">
    <text evidence="3 4">Cofactor biosynthesis; coenzyme A biosynthesis; CoA from (R)-pantothenate: step 3/5.</text>
</comment>
<dbReference type="GO" id="GO:0004633">
    <property type="term" value="F:phosphopantothenoylcysteine decarboxylase activity"/>
    <property type="evidence" value="ECO:0007669"/>
    <property type="project" value="UniProtKB-UniRule"/>
</dbReference>
<dbReference type="SUPFAM" id="SSF102645">
    <property type="entry name" value="CoaB-like"/>
    <property type="match status" value="1"/>
</dbReference>
<feature type="binding site" evidence="3">
    <location>
        <begin position="305"/>
        <end position="308"/>
    </location>
    <ligand>
        <name>CTP</name>
        <dbReference type="ChEBI" id="CHEBI:37563"/>
    </ligand>
</feature>
<feature type="binding site" evidence="3">
    <location>
        <position position="323"/>
    </location>
    <ligand>
        <name>CTP</name>
        <dbReference type="ChEBI" id="CHEBI:37563"/>
    </ligand>
</feature>
<accession>G4Q2R7</accession>
<name>G4Q2R7_ACIIR</name>
<feature type="domain" description="DNA/pantothenate metabolism flavoprotein C-terminal" evidence="6">
    <location>
        <begin position="186"/>
        <end position="394"/>
    </location>
</feature>
<dbReference type="PROSITE" id="PS51257">
    <property type="entry name" value="PROKAR_LIPOPROTEIN"/>
    <property type="match status" value="1"/>
</dbReference>
<dbReference type="InterPro" id="IPR005252">
    <property type="entry name" value="CoaBC"/>
</dbReference>
<dbReference type="PANTHER" id="PTHR14359:SF6">
    <property type="entry name" value="PHOSPHOPANTOTHENOYLCYSTEINE DECARBOXYLASE"/>
    <property type="match status" value="1"/>
</dbReference>
<feature type="binding site" evidence="3">
    <location>
        <position position="337"/>
    </location>
    <ligand>
        <name>CTP</name>
        <dbReference type="ChEBI" id="CHEBI:37563"/>
    </ligand>
</feature>
<reference evidence="7 8" key="1">
    <citation type="journal article" date="2011" name="J. Bacteriol.">
        <title>Complete genome sequence of Acidaminococcus intestini RYC-MR95, a Gram-negative bacterium from the phylum Firmicutes.</title>
        <authorList>
            <person name="D'Auria G."/>
            <person name="Galan J.C."/>
            <person name="Rodriguez-Alcayna M."/>
            <person name="Moya A."/>
            <person name="Baquero F."/>
            <person name="Latorre A."/>
        </authorList>
    </citation>
    <scope>NUCLEOTIDE SEQUENCE [LARGE SCALE GENOMIC DNA]</scope>
    <source>
        <strain evidence="7 8">RyC-MR95</strain>
    </source>
</reference>
<comment type="function">
    <text evidence="4">Catalyzes two steps in the biosynthesis of coenzyme A. In the first step cysteine is conjugated to 4'-phosphopantothenate to form 4-phosphopantothenoylcysteine, in the latter compound is decarboxylated to form 4'-phosphopantotheine.</text>
</comment>
<keyword evidence="8" id="KW-1185">Reference proteome</keyword>
<dbReference type="InterPro" id="IPR035929">
    <property type="entry name" value="CoaB-like_sf"/>
</dbReference>
<dbReference type="GO" id="GO:0015941">
    <property type="term" value="P:pantothenate catabolic process"/>
    <property type="evidence" value="ECO:0007669"/>
    <property type="project" value="InterPro"/>
</dbReference>
<gene>
    <name evidence="3 7" type="primary">coaBC</name>
    <name evidence="7" type="ordered locus">Acin_1504</name>
</gene>
<comment type="similarity">
    <text evidence="3 4">In the C-terminal section; belongs to the PPC synthetase family.</text>
</comment>
<keyword evidence="3" id="KW-0511">Multifunctional enzyme</keyword>
<evidence type="ECO:0000313" key="8">
    <source>
        <dbReference type="Proteomes" id="UP000007093"/>
    </source>
</evidence>
<comment type="catalytic activity">
    <reaction evidence="3 4">
        <text>(R)-4'-phosphopantothenate + L-cysteine + CTP = N-[(R)-4-phosphopantothenoyl]-L-cysteine + CMP + diphosphate + H(+)</text>
        <dbReference type="Rhea" id="RHEA:19397"/>
        <dbReference type="ChEBI" id="CHEBI:10986"/>
        <dbReference type="ChEBI" id="CHEBI:15378"/>
        <dbReference type="ChEBI" id="CHEBI:33019"/>
        <dbReference type="ChEBI" id="CHEBI:35235"/>
        <dbReference type="ChEBI" id="CHEBI:37563"/>
        <dbReference type="ChEBI" id="CHEBI:59458"/>
        <dbReference type="ChEBI" id="CHEBI:60377"/>
        <dbReference type="EC" id="6.3.2.5"/>
    </reaction>
</comment>
<dbReference type="SUPFAM" id="SSF52507">
    <property type="entry name" value="Homo-oligomeric flavin-containing Cys decarboxylases, HFCD"/>
    <property type="match status" value="1"/>
</dbReference>
<dbReference type="InterPro" id="IPR007085">
    <property type="entry name" value="DNA/pantothenate-metab_flavo_C"/>
</dbReference>
<feature type="region of interest" description="Phosphopantothenoylcysteine decarboxylase" evidence="3">
    <location>
        <begin position="1"/>
        <end position="190"/>
    </location>
</feature>
<feature type="domain" description="Flavoprotein" evidence="5">
    <location>
        <begin position="5"/>
        <end position="174"/>
    </location>
</feature>
<comment type="catalytic activity">
    <reaction evidence="3 4">
        <text>N-[(R)-4-phosphopantothenoyl]-L-cysteine + H(+) = (R)-4'-phosphopantetheine + CO2</text>
        <dbReference type="Rhea" id="RHEA:16793"/>
        <dbReference type="ChEBI" id="CHEBI:15378"/>
        <dbReference type="ChEBI" id="CHEBI:16526"/>
        <dbReference type="ChEBI" id="CHEBI:59458"/>
        <dbReference type="ChEBI" id="CHEBI:61723"/>
        <dbReference type="EC" id="4.1.1.36"/>
    </reaction>
</comment>
<keyword evidence="2 3" id="KW-0456">Lyase</keyword>
<dbReference type="NCBIfam" id="TIGR00521">
    <property type="entry name" value="coaBC_dfp"/>
    <property type="match status" value="1"/>
</dbReference>
<dbReference type="RefSeq" id="WP_009016424.1">
    <property type="nucleotide sequence ID" value="NC_016077.1"/>
</dbReference>
<dbReference type="InterPro" id="IPR036551">
    <property type="entry name" value="Flavin_trans-like"/>
</dbReference>
<feature type="binding site" evidence="3">
    <location>
        <position position="279"/>
    </location>
    <ligand>
        <name>CTP</name>
        <dbReference type="ChEBI" id="CHEBI:37563"/>
    </ligand>
</feature>
<dbReference type="Pfam" id="PF02441">
    <property type="entry name" value="Flavoprotein"/>
    <property type="match status" value="1"/>
</dbReference>
<sequence>MLEGKKIAIGVTGGIACYKVVTLVSRLVQAGAEVRVVMSEAATKLVSPLLFKEISGAPVAYDMWRGNDEFNVEHVALGRWCDLMVVAPATANIIGKMAGGIADDLLSTTLMACDKPKIICPAMNTNMLNNPAVVRNLETLRRDGILIMPSGAGYLACGINGAGRLPEPEDIKAYLDDFFAKRDGDLRGRRILVTAGGTREAIDPVRFIGNRSSGKMGYAIACDAARRGADVILVSGPTALAAPRNVTLIPVESTQEMLDACLTVYDSVDAVIKAAAVADYRPHEKAAQKIKKNEESLTIDLDKNPDILKLLGEKKTHQFLVGFAAETQNLIANAAAKVQKKHLDMIVANDVTAPGAGFSTDTNIVKLLFPDGSIKEPGLMSKEDVGNLILDIVRDQTAEK</sequence>
<comment type="function">
    <text evidence="3">Catalyzes two sequential steps in the biosynthesis of coenzyme A. In the first step cysteine is conjugated to 4'-phosphopantothenate to form 4-phosphopantothenoylcysteine. In the second step the latter compound is decarboxylated to form 4'-phosphopantotheine.</text>
</comment>
<dbReference type="KEGG" id="ain:Acin_1504"/>
<feature type="binding site" evidence="3">
    <location>
        <position position="289"/>
    </location>
    <ligand>
        <name>CTP</name>
        <dbReference type="ChEBI" id="CHEBI:37563"/>
    </ligand>
</feature>
<dbReference type="EC" id="4.1.1.36" evidence="3"/>
<evidence type="ECO:0000256" key="3">
    <source>
        <dbReference type="HAMAP-Rule" id="MF_02225"/>
    </source>
</evidence>
<keyword evidence="1 3" id="KW-0210">Decarboxylase</keyword>
<evidence type="ECO:0000259" key="6">
    <source>
        <dbReference type="Pfam" id="PF04127"/>
    </source>
</evidence>
<protein>
    <recommendedName>
        <fullName evidence="3">Coenzyme A biosynthesis bifunctional protein CoaBC</fullName>
    </recommendedName>
    <alternativeName>
        <fullName evidence="3">DNA/pantothenate metabolism flavoprotein</fullName>
    </alternativeName>
    <alternativeName>
        <fullName evidence="3">Phosphopantothenoylcysteine synthetase/decarboxylase</fullName>
        <shortName evidence="3">PPCS-PPCDC</shortName>
    </alternativeName>
    <domain>
        <recommendedName>
            <fullName evidence="3">Phosphopantothenoylcysteine decarboxylase</fullName>
            <shortName evidence="3">PPC decarboxylase</shortName>
            <shortName evidence="3">PPC-DC</shortName>
            <ecNumber evidence="3">4.1.1.36</ecNumber>
        </recommendedName>
        <alternativeName>
            <fullName evidence="3">CoaC</fullName>
        </alternativeName>
    </domain>
    <domain>
        <recommendedName>
            <fullName evidence="3">Phosphopantothenate--cysteine ligase</fullName>
            <ecNumber evidence="3">6.3.2.5</ecNumber>
        </recommendedName>
        <alternativeName>
            <fullName evidence="3">CoaB</fullName>
        </alternativeName>
        <alternativeName>
            <fullName evidence="3">Phosphopantothenoylcysteine synthetase</fullName>
            <shortName evidence="3">PPC synthetase</shortName>
            <shortName evidence="3">PPC-S</shortName>
        </alternativeName>
    </domain>
</protein>
<keyword evidence="3" id="KW-0479">Metal-binding</keyword>
<dbReference type="AlphaFoldDB" id="G4Q2R7"/>
<dbReference type="Pfam" id="PF04127">
    <property type="entry name" value="DFP"/>
    <property type="match status" value="1"/>
</dbReference>
<dbReference type="HAMAP" id="MF_02225">
    <property type="entry name" value="CoaBC"/>
    <property type="match status" value="1"/>
</dbReference>
<dbReference type="Gene3D" id="3.40.50.10300">
    <property type="entry name" value="CoaB-like"/>
    <property type="match status" value="1"/>
</dbReference>
<comment type="cofactor">
    <cofactor evidence="3">
        <name>FMN</name>
        <dbReference type="ChEBI" id="CHEBI:58210"/>
    </cofactor>
    <text evidence="3">Binds 1 FMN per subunit.</text>
</comment>
<dbReference type="EC" id="6.3.2.5" evidence="3"/>
<dbReference type="InterPro" id="IPR003382">
    <property type="entry name" value="Flavoprotein"/>
</dbReference>
<dbReference type="GO" id="GO:0010181">
    <property type="term" value="F:FMN binding"/>
    <property type="evidence" value="ECO:0007669"/>
    <property type="project" value="UniProtKB-UniRule"/>
</dbReference>
<organism evidence="7 8">
    <name type="scientific">Acidaminococcus intestini (strain RyC-MR95)</name>
    <dbReference type="NCBI Taxonomy" id="568816"/>
    <lineage>
        <taxon>Bacteria</taxon>
        <taxon>Bacillati</taxon>
        <taxon>Bacillota</taxon>
        <taxon>Negativicutes</taxon>
        <taxon>Acidaminococcales</taxon>
        <taxon>Acidaminococcaceae</taxon>
        <taxon>Acidaminococcus</taxon>
    </lineage>
</organism>
<dbReference type="PATRIC" id="fig|568816.4.peg.1460"/>
<evidence type="ECO:0000256" key="1">
    <source>
        <dbReference type="ARBA" id="ARBA00022793"/>
    </source>
</evidence>
<dbReference type="GO" id="GO:0015937">
    <property type="term" value="P:coenzyme A biosynthetic process"/>
    <property type="evidence" value="ECO:0007669"/>
    <property type="project" value="UniProtKB-UniRule"/>
</dbReference>
<keyword evidence="3 4" id="KW-0285">Flavoprotein</keyword>
<evidence type="ECO:0000256" key="4">
    <source>
        <dbReference type="RuleBase" id="RU364078"/>
    </source>
</evidence>
<comment type="similarity">
    <text evidence="3 4">In the N-terminal section; belongs to the HFCD (homo-oligomeric flavin containing Cys decarboxylase) superfamily.</text>
</comment>
<dbReference type="GeneID" id="92878377"/>
<dbReference type="eggNOG" id="COG0452">
    <property type="taxonomic scope" value="Bacteria"/>
</dbReference>
<dbReference type="GO" id="GO:0004632">
    <property type="term" value="F:phosphopantothenate--cysteine ligase activity"/>
    <property type="evidence" value="ECO:0007669"/>
    <property type="project" value="UniProtKB-UniRule"/>
</dbReference>
<evidence type="ECO:0000256" key="2">
    <source>
        <dbReference type="ARBA" id="ARBA00023239"/>
    </source>
</evidence>
<keyword evidence="3" id="KW-0460">Magnesium</keyword>
<dbReference type="HOGENOM" id="CLU_033319_0_1_9"/>
<dbReference type="EMBL" id="CP003058">
    <property type="protein sequence ID" value="AEQ22723.1"/>
    <property type="molecule type" value="Genomic_DNA"/>
</dbReference>
<dbReference type="UniPathway" id="UPA00241">
    <property type="reaction ID" value="UER00353"/>
</dbReference>
<dbReference type="Proteomes" id="UP000007093">
    <property type="component" value="Chromosome"/>
</dbReference>
<feature type="binding site" evidence="3">
    <location>
        <position position="341"/>
    </location>
    <ligand>
        <name>CTP</name>
        <dbReference type="ChEBI" id="CHEBI:37563"/>
    </ligand>
</feature>
<evidence type="ECO:0000259" key="5">
    <source>
        <dbReference type="Pfam" id="PF02441"/>
    </source>
</evidence>
<proteinExistence type="inferred from homology"/>